<evidence type="ECO:0000313" key="2">
    <source>
        <dbReference type="Proteomes" id="UP001148838"/>
    </source>
</evidence>
<dbReference type="EMBL" id="JAJSOF020000017">
    <property type="protein sequence ID" value="KAJ4439989.1"/>
    <property type="molecule type" value="Genomic_DNA"/>
</dbReference>
<comment type="caution">
    <text evidence="1">The sequence shown here is derived from an EMBL/GenBank/DDBJ whole genome shotgun (WGS) entry which is preliminary data.</text>
</comment>
<gene>
    <name evidence="1" type="ORF">ANN_08120</name>
</gene>
<reference evidence="1 2" key="1">
    <citation type="journal article" date="2022" name="Allergy">
        <title>Genome assembly and annotation of Periplaneta americana reveal a comprehensive cockroach allergen profile.</title>
        <authorList>
            <person name="Wang L."/>
            <person name="Xiong Q."/>
            <person name="Saelim N."/>
            <person name="Wang L."/>
            <person name="Nong W."/>
            <person name="Wan A.T."/>
            <person name="Shi M."/>
            <person name="Liu X."/>
            <person name="Cao Q."/>
            <person name="Hui J.H.L."/>
            <person name="Sookrung N."/>
            <person name="Leung T.F."/>
            <person name="Tungtrongchitr A."/>
            <person name="Tsui S.K.W."/>
        </authorList>
    </citation>
    <scope>NUCLEOTIDE SEQUENCE [LARGE SCALE GENOMIC DNA]</scope>
    <source>
        <strain evidence="1">PWHHKU_190912</strain>
    </source>
</reference>
<accession>A0ABQ8T0H8</accession>
<protein>
    <submittedName>
        <fullName evidence="1">Uncharacterized protein</fullName>
    </submittedName>
</protein>
<keyword evidence="2" id="KW-1185">Reference proteome</keyword>
<evidence type="ECO:0000313" key="1">
    <source>
        <dbReference type="EMBL" id="KAJ4439989.1"/>
    </source>
</evidence>
<proteinExistence type="predicted"/>
<organism evidence="1 2">
    <name type="scientific">Periplaneta americana</name>
    <name type="common">American cockroach</name>
    <name type="synonym">Blatta americana</name>
    <dbReference type="NCBI Taxonomy" id="6978"/>
    <lineage>
        <taxon>Eukaryota</taxon>
        <taxon>Metazoa</taxon>
        <taxon>Ecdysozoa</taxon>
        <taxon>Arthropoda</taxon>
        <taxon>Hexapoda</taxon>
        <taxon>Insecta</taxon>
        <taxon>Pterygota</taxon>
        <taxon>Neoptera</taxon>
        <taxon>Polyneoptera</taxon>
        <taxon>Dictyoptera</taxon>
        <taxon>Blattodea</taxon>
        <taxon>Blattoidea</taxon>
        <taxon>Blattidae</taxon>
        <taxon>Blattinae</taxon>
        <taxon>Periplaneta</taxon>
    </lineage>
</organism>
<dbReference type="Proteomes" id="UP001148838">
    <property type="component" value="Unassembled WGS sequence"/>
</dbReference>
<name>A0ABQ8T0H8_PERAM</name>
<sequence length="182" mass="21513">MSRPVFYVAYGKLKNDLEREKALQRRFDEYLALTEQYWIEHGDLNSELSVKLQRVQNMCVRYVCNIRRRYDHISSSFASLSWLRLKERRTLHSLSLLFRILHTSTPNYLSSLFSYLYSNDYVNTTSLICGSLSISLHRTSRYSSSFTCRTGILFHSKNTKSCKIEIDFYAKPVDTAQLQMYR</sequence>